<dbReference type="SUPFAM" id="SSF54447">
    <property type="entry name" value="ssDNA-binding transcriptional regulator domain"/>
    <property type="match status" value="2"/>
</dbReference>
<protein>
    <recommendedName>
        <fullName evidence="8">Transcriptional coactivator p15 (PC4) C-terminal domain-containing protein</fullName>
    </recommendedName>
</protein>
<feature type="compositionally biased region" description="Polar residues" evidence="7">
    <location>
        <begin position="73"/>
        <end position="87"/>
    </location>
</feature>
<evidence type="ECO:0000256" key="3">
    <source>
        <dbReference type="ARBA" id="ARBA00023015"/>
    </source>
</evidence>
<organism evidence="9 10">
    <name type="scientific">Pythium oligandrum</name>
    <name type="common">Mycoparasitic fungus</name>
    <dbReference type="NCBI Taxonomy" id="41045"/>
    <lineage>
        <taxon>Eukaryota</taxon>
        <taxon>Sar</taxon>
        <taxon>Stramenopiles</taxon>
        <taxon>Oomycota</taxon>
        <taxon>Peronosporomycetes</taxon>
        <taxon>Pythiales</taxon>
        <taxon>Pythiaceae</taxon>
        <taxon>Pythium</taxon>
    </lineage>
</organism>
<dbReference type="InterPro" id="IPR009044">
    <property type="entry name" value="ssDNA-bd_transcriptional_reg"/>
</dbReference>
<dbReference type="GO" id="GO:0005634">
    <property type="term" value="C:nucleus"/>
    <property type="evidence" value="ECO:0007669"/>
    <property type="project" value="UniProtKB-SubCell"/>
</dbReference>
<name>A0A8K1CP35_PYTOL</name>
<keyword evidence="6" id="KW-0539">Nucleus</keyword>
<evidence type="ECO:0000256" key="7">
    <source>
        <dbReference type="SAM" id="MobiDB-lite"/>
    </source>
</evidence>
<keyword evidence="3" id="KW-0805">Transcription regulation</keyword>
<dbReference type="AlphaFoldDB" id="A0A8K1CP35"/>
<reference evidence="9" key="1">
    <citation type="submission" date="2019-03" db="EMBL/GenBank/DDBJ databases">
        <title>Long read genome sequence of the mycoparasitic Pythium oligandrum ATCC 38472 isolated from sugarbeet rhizosphere.</title>
        <authorList>
            <person name="Gaulin E."/>
        </authorList>
    </citation>
    <scope>NUCLEOTIDE SEQUENCE</scope>
    <source>
        <strain evidence="9">ATCC 38472_TT</strain>
    </source>
</reference>
<sequence>MFASMQKPQAAAKRPAEDEKEEATGWRSATALALSQDSRFGQWKRLKTDESEASATSSTQSQKPMLGAWFGARSSQLGMTQANSFARTKQEEQEDSEDDKPLAKVVSREVKPAQRQTQKQAARTQSKQASANATQARSGITSARNVAANAERVSSNEDERVFQLSSKRRVTVRKWKSAVLVDIREYYDDNGVSKPGKKGISLAKDQWSTLLRLSRVIDKAIALVEEDSVDPHSLENVKERGAVSSEERSIAFTLSSKRRITVRFFRTAVLVDIREYYEQGSEMKPGKKGISLSKDQWRGLHKIEPEISEAIQEL</sequence>
<feature type="compositionally biased region" description="Basic and acidic residues" evidence="7">
    <location>
        <begin position="99"/>
        <end position="112"/>
    </location>
</feature>
<dbReference type="GO" id="GO:0003677">
    <property type="term" value="F:DNA binding"/>
    <property type="evidence" value="ECO:0007669"/>
    <property type="project" value="UniProtKB-KW"/>
</dbReference>
<evidence type="ECO:0000256" key="6">
    <source>
        <dbReference type="ARBA" id="ARBA00023242"/>
    </source>
</evidence>
<dbReference type="PANTHER" id="PTHR13215">
    <property type="entry name" value="RNA POLYMERASE II TRANSCRIPTIONAL COACTIVATOR"/>
    <property type="match status" value="1"/>
</dbReference>
<feature type="compositionally biased region" description="Low complexity" evidence="7">
    <location>
        <begin position="113"/>
        <end position="131"/>
    </location>
</feature>
<feature type="region of interest" description="Disordered" evidence="7">
    <location>
        <begin position="1"/>
        <end position="141"/>
    </location>
</feature>
<dbReference type="Pfam" id="PF02229">
    <property type="entry name" value="PC4"/>
    <property type="match status" value="2"/>
</dbReference>
<evidence type="ECO:0000256" key="5">
    <source>
        <dbReference type="ARBA" id="ARBA00023163"/>
    </source>
</evidence>
<feature type="compositionally biased region" description="Low complexity" evidence="7">
    <location>
        <begin position="53"/>
        <end position="62"/>
    </location>
</feature>
<evidence type="ECO:0000256" key="4">
    <source>
        <dbReference type="ARBA" id="ARBA00023125"/>
    </source>
</evidence>
<dbReference type="InterPro" id="IPR003173">
    <property type="entry name" value="PC4_C"/>
</dbReference>
<evidence type="ECO:0000313" key="9">
    <source>
        <dbReference type="EMBL" id="TMW66155.1"/>
    </source>
</evidence>
<dbReference type="GO" id="GO:0003713">
    <property type="term" value="F:transcription coactivator activity"/>
    <property type="evidence" value="ECO:0007669"/>
    <property type="project" value="InterPro"/>
</dbReference>
<evidence type="ECO:0000259" key="8">
    <source>
        <dbReference type="Pfam" id="PF02229"/>
    </source>
</evidence>
<proteinExistence type="inferred from homology"/>
<evidence type="ECO:0000256" key="2">
    <source>
        <dbReference type="ARBA" id="ARBA00009001"/>
    </source>
</evidence>
<comment type="caution">
    <text evidence="9">The sequence shown here is derived from an EMBL/GenBank/DDBJ whole genome shotgun (WGS) entry which is preliminary data.</text>
</comment>
<feature type="domain" description="Transcriptional coactivator p15 (PC4) C-terminal" evidence="8">
    <location>
        <begin position="253"/>
        <end position="302"/>
    </location>
</feature>
<accession>A0A8K1CP35</accession>
<comment type="subcellular location">
    <subcellularLocation>
        <location evidence="1">Nucleus</location>
    </subcellularLocation>
</comment>
<dbReference type="Gene3D" id="2.30.31.10">
    <property type="entry name" value="Transcriptional Coactivator Pc4, Chain A"/>
    <property type="match status" value="2"/>
</dbReference>
<gene>
    <name evidence="9" type="ORF">Poli38472_003920</name>
</gene>
<evidence type="ECO:0000256" key="1">
    <source>
        <dbReference type="ARBA" id="ARBA00004123"/>
    </source>
</evidence>
<keyword evidence="5" id="KW-0804">Transcription</keyword>
<dbReference type="EMBL" id="SPLM01000036">
    <property type="protein sequence ID" value="TMW66155.1"/>
    <property type="molecule type" value="Genomic_DNA"/>
</dbReference>
<feature type="compositionally biased region" description="Polar residues" evidence="7">
    <location>
        <begin position="132"/>
        <end position="141"/>
    </location>
</feature>
<evidence type="ECO:0000313" key="10">
    <source>
        <dbReference type="Proteomes" id="UP000794436"/>
    </source>
</evidence>
<feature type="domain" description="Transcriptional coactivator p15 (PC4) C-terminal" evidence="8">
    <location>
        <begin position="162"/>
        <end position="211"/>
    </location>
</feature>
<keyword evidence="10" id="KW-1185">Reference proteome</keyword>
<keyword evidence="4" id="KW-0238">DNA-binding</keyword>
<dbReference type="Proteomes" id="UP000794436">
    <property type="component" value="Unassembled WGS sequence"/>
</dbReference>
<dbReference type="OrthoDB" id="2505440at2759"/>
<comment type="similarity">
    <text evidence="2">Belongs to the transcriptional coactivator PC4 family.</text>
</comment>
<dbReference type="GO" id="GO:0060261">
    <property type="term" value="P:positive regulation of transcription initiation by RNA polymerase II"/>
    <property type="evidence" value="ECO:0007669"/>
    <property type="project" value="InterPro"/>
</dbReference>
<dbReference type="InterPro" id="IPR045125">
    <property type="entry name" value="Sub1/Tcp4-like"/>
</dbReference>